<feature type="domain" description="AAA" evidence="3">
    <location>
        <begin position="135"/>
        <end position="277"/>
    </location>
</feature>
<protein>
    <submittedName>
        <fullName evidence="4">Pilus assembly protein CpaE</fullName>
    </submittedName>
</protein>
<dbReference type="InterPro" id="IPR027417">
    <property type="entry name" value="P-loop_NTPase"/>
</dbReference>
<name>A0A7W6RGS1_9PROT</name>
<evidence type="ECO:0000259" key="3">
    <source>
        <dbReference type="Pfam" id="PF13614"/>
    </source>
</evidence>
<sequence length="401" mass="43561">MRITVDAFVMSEDIRQAVLDVSEDGRLRRSKLRIHDGGLAVAPQVLSQMESPTVLILESDKREQGMLADLEAVADHVAPDTRVLVCGIENNIDLYRRLLGMGVADYLVVPVTAEDLLNTIVRACSDEADSNLAPLISVIGVRGGVGTSALACNLAYKLGHGMDGEVVLLDLDISAGTAAINLNLNPRQSAADVLSQSETLDSLLVERYLQRYDDHLLLLGSKAQLDIAFRPPSEVLEDFLNILRRQYDAVVLDLPRQWSSWVRDTLLDSTAVAVVAYPDLSNLRDTERMMGFLSEKRGMSRPTCLVLNKVGLAPKAELGSKDFEEVMGRAPAASLPFEPTAFGQALNNGEPVIRKGASKAFGKAFARMMEALSLDPLMPSAKARASTKKNVLRALIPAKGR</sequence>
<dbReference type="Proteomes" id="UP000554286">
    <property type="component" value="Unassembled WGS sequence"/>
</dbReference>
<accession>A0A7W6RGS1</accession>
<evidence type="ECO:0000256" key="1">
    <source>
        <dbReference type="ARBA" id="ARBA00022741"/>
    </source>
</evidence>
<dbReference type="SUPFAM" id="SSF52172">
    <property type="entry name" value="CheY-like"/>
    <property type="match status" value="1"/>
</dbReference>
<dbReference type="PANTHER" id="PTHR43384:SF6">
    <property type="entry name" value="SEPTUM SITE-DETERMINING PROTEIN MIND HOMOLOG, CHLOROPLASTIC"/>
    <property type="match status" value="1"/>
</dbReference>
<dbReference type="AlphaFoldDB" id="A0A7W6RGS1"/>
<dbReference type="InterPro" id="IPR011006">
    <property type="entry name" value="CheY-like_superfamily"/>
</dbReference>
<comment type="caution">
    <text evidence="4">The sequence shown here is derived from an EMBL/GenBank/DDBJ whole genome shotgun (WGS) entry which is preliminary data.</text>
</comment>
<evidence type="ECO:0000313" key="4">
    <source>
        <dbReference type="EMBL" id="MBB4267568.1"/>
    </source>
</evidence>
<dbReference type="Pfam" id="PF13614">
    <property type="entry name" value="AAA_31"/>
    <property type="match status" value="1"/>
</dbReference>
<dbReference type="GO" id="GO:0005829">
    <property type="term" value="C:cytosol"/>
    <property type="evidence" value="ECO:0007669"/>
    <property type="project" value="TreeGrafter"/>
</dbReference>
<keyword evidence="5" id="KW-1185">Reference proteome</keyword>
<dbReference type="PANTHER" id="PTHR43384">
    <property type="entry name" value="SEPTUM SITE-DETERMINING PROTEIN MIND HOMOLOG, CHLOROPLASTIC-RELATED"/>
    <property type="match status" value="1"/>
</dbReference>
<keyword evidence="2" id="KW-0067">ATP-binding</keyword>
<organism evidence="4 5">
    <name type="scientific">Roseospira visakhapatnamensis</name>
    <dbReference type="NCBI Taxonomy" id="390880"/>
    <lineage>
        <taxon>Bacteria</taxon>
        <taxon>Pseudomonadati</taxon>
        <taxon>Pseudomonadota</taxon>
        <taxon>Alphaproteobacteria</taxon>
        <taxon>Rhodospirillales</taxon>
        <taxon>Rhodospirillaceae</taxon>
        <taxon>Roseospira</taxon>
    </lineage>
</organism>
<dbReference type="RefSeq" id="WP_184047161.1">
    <property type="nucleotide sequence ID" value="NZ_JACIGK010000029.1"/>
</dbReference>
<dbReference type="Gene3D" id="3.40.50.2300">
    <property type="match status" value="1"/>
</dbReference>
<evidence type="ECO:0000313" key="5">
    <source>
        <dbReference type="Proteomes" id="UP000554286"/>
    </source>
</evidence>
<dbReference type="GO" id="GO:0051782">
    <property type="term" value="P:negative regulation of cell division"/>
    <property type="evidence" value="ECO:0007669"/>
    <property type="project" value="TreeGrafter"/>
</dbReference>
<dbReference type="InterPro" id="IPR025669">
    <property type="entry name" value="AAA_dom"/>
</dbReference>
<dbReference type="Gene3D" id="3.40.50.300">
    <property type="entry name" value="P-loop containing nucleotide triphosphate hydrolases"/>
    <property type="match status" value="1"/>
</dbReference>
<evidence type="ECO:0000256" key="2">
    <source>
        <dbReference type="ARBA" id="ARBA00022840"/>
    </source>
</evidence>
<gene>
    <name evidence="4" type="ORF">GGD89_003214</name>
</gene>
<dbReference type="InterPro" id="IPR050625">
    <property type="entry name" value="ParA/MinD_ATPase"/>
</dbReference>
<dbReference type="GO" id="GO:0016887">
    <property type="term" value="F:ATP hydrolysis activity"/>
    <property type="evidence" value="ECO:0007669"/>
    <property type="project" value="TreeGrafter"/>
</dbReference>
<reference evidence="4 5" key="1">
    <citation type="submission" date="2020-08" db="EMBL/GenBank/DDBJ databases">
        <title>Genome sequencing of Purple Non-Sulfur Bacteria from various extreme environments.</title>
        <authorList>
            <person name="Mayer M."/>
        </authorList>
    </citation>
    <scope>NUCLEOTIDE SEQUENCE [LARGE SCALE GENOMIC DNA]</scope>
    <source>
        <strain evidence="4 5">JA131</strain>
    </source>
</reference>
<dbReference type="GO" id="GO:0005524">
    <property type="term" value="F:ATP binding"/>
    <property type="evidence" value="ECO:0007669"/>
    <property type="project" value="UniProtKB-KW"/>
</dbReference>
<proteinExistence type="predicted"/>
<keyword evidence="1" id="KW-0547">Nucleotide-binding</keyword>
<dbReference type="SUPFAM" id="SSF52540">
    <property type="entry name" value="P-loop containing nucleoside triphosphate hydrolases"/>
    <property type="match status" value="1"/>
</dbReference>
<dbReference type="GO" id="GO:0009898">
    <property type="term" value="C:cytoplasmic side of plasma membrane"/>
    <property type="evidence" value="ECO:0007669"/>
    <property type="project" value="TreeGrafter"/>
</dbReference>
<dbReference type="EMBL" id="JACIGK010000029">
    <property type="protein sequence ID" value="MBB4267568.1"/>
    <property type="molecule type" value="Genomic_DNA"/>
</dbReference>